<dbReference type="InterPro" id="IPR001584">
    <property type="entry name" value="Integrase_cat-core"/>
</dbReference>
<dbReference type="Proteomes" id="UP000323506">
    <property type="component" value="Chromosome A06"/>
</dbReference>
<dbReference type="EMBL" id="CM017693">
    <property type="protein sequence ID" value="TYH13830.1"/>
    <property type="molecule type" value="Genomic_DNA"/>
</dbReference>
<dbReference type="PANTHER" id="PTHR45835">
    <property type="entry name" value="YALI0A06105P"/>
    <property type="match status" value="1"/>
</dbReference>
<protein>
    <recommendedName>
        <fullName evidence="1">Integrase catalytic domain-containing protein</fullName>
    </recommendedName>
</protein>
<feature type="domain" description="Integrase catalytic" evidence="1">
    <location>
        <begin position="1"/>
        <end position="141"/>
    </location>
</feature>
<evidence type="ECO:0000259" key="1">
    <source>
        <dbReference type="PROSITE" id="PS50994"/>
    </source>
</evidence>
<dbReference type="GO" id="GO:0003676">
    <property type="term" value="F:nucleic acid binding"/>
    <property type="evidence" value="ECO:0007669"/>
    <property type="project" value="InterPro"/>
</dbReference>
<dbReference type="PANTHER" id="PTHR45835:SF99">
    <property type="entry name" value="CHROMO DOMAIN-CONTAINING PROTEIN-RELATED"/>
    <property type="match status" value="1"/>
</dbReference>
<dbReference type="GO" id="GO:0015074">
    <property type="term" value="P:DNA integration"/>
    <property type="evidence" value="ECO:0007669"/>
    <property type="project" value="InterPro"/>
</dbReference>
<organism evidence="2 3">
    <name type="scientific">Gossypium darwinii</name>
    <name type="common">Darwin's cotton</name>
    <name type="synonym">Gossypium barbadense var. darwinii</name>
    <dbReference type="NCBI Taxonomy" id="34276"/>
    <lineage>
        <taxon>Eukaryota</taxon>
        <taxon>Viridiplantae</taxon>
        <taxon>Streptophyta</taxon>
        <taxon>Embryophyta</taxon>
        <taxon>Tracheophyta</taxon>
        <taxon>Spermatophyta</taxon>
        <taxon>Magnoliopsida</taxon>
        <taxon>eudicotyledons</taxon>
        <taxon>Gunneridae</taxon>
        <taxon>Pentapetalae</taxon>
        <taxon>rosids</taxon>
        <taxon>malvids</taxon>
        <taxon>Malvales</taxon>
        <taxon>Malvaceae</taxon>
        <taxon>Malvoideae</taxon>
        <taxon>Gossypium</taxon>
    </lineage>
</organism>
<dbReference type="InterPro" id="IPR012337">
    <property type="entry name" value="RNaseH-like_sf"/>
</dbReference>
<gene>
    <name evidence="2" type="ORF">ES288_A06G170700v1</name>
</gene>
<dbReference type="AlphaFoldDB" id="A0A5D2G816"/>
<name>A0A5D2G816_GOSDA</name>
<accession>A0A5D2G816</accession>
<dbReference type="Gene3D" id="3.30.420.10">
    <property type="entry name" value="Ribonuclease H-like superfamily/Ribonuclease H"/>
    <property type="match status" value="1"/>
</dbReference>
<evidence type="ECO:0000313" key="2">
    <source>
        <dbReference type="EMBL" id="TYH13830.1"/>
    </source>
</evidence>
<evidence type="ECO:0000313" key="3">
    <source>
        <dbReference type="Proteomes" id="UP000323506"/>
    </source>
</evidence>
<sequence>MRFRDRICVPRNSELIQMILNEAHNSRLSVHPAKLYISDIVRSHGVLLSIVSDRDPRFTSRFWKKLQEALCTKLHFSAAFHLQTDGQSERIIQILEDMLRCCILEFKGTWEQYFPLIEFAYNNSFQSSIKMAPYEVLYGRKCHTPLYWTELSENKIHGVNLIKETEQKVKTI</sequence>
<dbReference type="SUPFAM" id="SSF53098">
    <property type="entry name" value="Ribonuclease H-like"/>
    <property type="match status" value="1"/>
</dbReference>
<reference evidence="2 3" key="1">
    <citation type="submission" date="2019-06" db="EMBL/GenBank/DDBJ databases">
        <title>WGS assembly of Gossypium darwinii.</title>
        <authorList>
            <person name="Chen Z.J."/>
            <person name="Sreedasyam A."/>
            <person name="Ando A."/>
            <person name="Song Q."/>
            <person name="De L."/>
            <person name="Hulse-Kemp A."/>
            <person name="Ding M."/>
            <person name="Ye W."/>
            <person name="Kirkbride R."/>
            <person name="Jenkins J."/>
            <person name="Plott C."/>
            <person name="Lovell J."/>
            <person name="Lin Y.-M."/>
            <person name="Vaughn R."/>
            <person name="Liu B."/>
            <person name="Li W."/>
            <person name="Simpson S."/>
            <person name="Scheffler B."/>
            <person name="Saski C."/>
            <person name="Grover C."/>
            <person name="Hu G."/>
            <person name="Conover J."/>
            <person name="Carlson J."/>
            <person name="Shu S."/>
            <person name="Boston L."/>
            <person name="Williams M."/>
            <person name="Peterson D."/>
            <person name="Mcgee K."/>
            <person name="Jones D."/>
            <person name="Wendel J."/>
            <person name="Stelly D."/>
            <person name="Grimwood J."/>
            <person name="Schmutz J."/>
        </authorList>
    </citation>
    <scope>NUCLEOTIDE SEQUENCE [LARGE SCALE GENOMIC DNA]</scope>
    <source>
        <strain evidence="2">1808015.09</strain>
    </source>
</reference>
<dbReference type="InterPro" id="IPR036397">
    <property type="entry name" value="RNaseH_sf"/>
</dbReference>
<proteinExistence type="predicted"/>
<keyword evidence="3" id="KW-1185">Reference proteome</keyword>
<dbReference type="PROSITE" id="PS50994">
    <property type="entry name" value="INTEGRASE"/>
    <property type="match status" value="1"/>
</dbReference>